<dbReference type="Proteomes" id="UP001060012">
    <property type="component" value="Chromosome"/>
</dbReference>
<organism evidence="14 15">
    <name type="scientific">Arcobacter roscoffensis</name>
    <dbReference type="NCBI Taxonomy" id="2961520"/>
    <lineage>
        <taxon>Bacteria</taxon>
        <taxon>Pseudomonadati</taxon>
        <taxon>Campylobacterota</taxon>
        <taxon>Epsilonproteobacteria</taxon>
        <taxon>Campylobacterales</taxon>
        <taxon>Arcobacteraceae</taxon>
        <taxon>Arcobacter</taxon>
    </lineage>
</organism>
<comment type="function">
    <text evidence="1">Efflux system for nickel and cobalt.</text>
</comment>
<feature type="transmembrane region" description="Helical" evidence="13">
    <location>
        <begin position="36"/>
        <end position="56"/>
    </location>
</feature>
<evidence type="ECO:0000256" key="8">
    <source>
        <dbReference type="ARBA" id="ARBA00022989"/>
    </source>
</evidence>
<feature type="transmembrane region" description="Helical" evidence="13">
    <location>
        <begin position="185"/>
        <end position="209"/>
    </location>
</feature>
<evidence type="ECO:0000256" key="11">
    <source>
        <dbReference type="ARBA" id="ARBA00023136"/>
    </source>
</evidence>
<keyword evidence="5" id="KW-1003">Cell membrane</keyword>
<evidence type="ECO:0000256" key="5">
    <source>
        <dbReference type="ARBA" id="ARBA00022475"/>
    </source>
</evidence>
<evidence type="ECO:0000256" key="13">
    <source>
        <dbReference type="RuleBase" id="RU362101"/>
    </source>
</evidence>
<name>A0ABY5E4E9_9BACT</name>
<comment type="similarity">
    <text evidence="13">Belongs to the NiCoT transporter (TC 2.A.52) family.</text>
</comment>
<keyword evidence="12" id="KW-0170">Cobalt</keyword>
<keyword evidence="3" id="KW-0171">Cobalt transport</keyword>
<evidence type="ECO:0000256" key="7">
    <source>
        <dbReference type="ARBA" id="ARBA00022692"/>
    </source>
</evidence>
<evidence type="ECO:0000256" key="3">
    <source>
        <dbReference type="ARBA" id="ARBA00022426"/>
    </source>
</evidence>
<reference evidence="14" key="1">
    <citation type="submission" date="2022-07" db="EMBL/GenBank/DDBJ databases">
        <title>Arcobacter roscoffensis sp. nov., a marine bacterium isolated from coastal seawater collected from Roscoff, France.</title>
        <authorList>
            <person name="Pascual J."/>
            <person name="Lepeaux C."/>
            <person name="Methner A."/>
            <person name="Overmann J."/>
        </authorList>
    </citation>
    <scope>NUCLEOTIDE SEQUENCE</scope>
    <source>
        <strain evidence="14">ARW1-2F2</strain>
    </source>
</reference>
<keyword evidence="7 13" id="KW-0812">Transmembrane</keyword>
<feature type="transmembrane region" description="Helical" evidence="13">
    <location>
        <begin position="221"/>
        <end position="242"/>
    </location>
</feature>
<dbReference type="Pfam" id="PF03824">
    <property type="entry name" value="NicO"/>
    <property type="match status" value="1"/>
</dbReference>
<evidence type="ECO:0000256" key="12">
    <source>
        <dbReference type="ARBA" id="ARBA00023285"/>
    </source>
</evidence>
<keyword evidence="15" id="KW-1185">Reference proteome</keyword>
<dbReference type="EMBL" id="CP100595">
    <property type="protein sequence ID" value="UTJ07036.1"/>
    <property type="molecule type" value="Genomic_DNA"/>
</dbReference>
<evidence type="ECO:0000313" key="15">
    <source>
        <dbReference type="Proteomes" id="UP001060012"/>
    </source>
</evidence>
<evidence type="ECO:0000256" key="9">
    <source>
        <dbReference type="ARBA" id="ARBA00023065"/>
    </source>
</evidence>
<keyword evidence="8 13" id="KW-1133">Transmembrane helix</keyword>
<dbReference type="PANTHER" id="PTHR40659:SF1">
    <property type="entry name" value="NICKEL_COBALT EFFLUX SYSTEM RCNA"/>
    <property type="match status" value="1"/>
</dbReference>
<evidence type="ECO:0000313" key="14">
    <source>
        <dbReference type="EMBL" id="UTJ07036.1"/>
    </source>
</evidence>
<proteinExistence type="inferred from homology"/>
<gene>
    <name evidence="14" type="ORF">NJU99_02775</name>
</gene>
<dbReference type="PANTHER" id="PTHR40659">
    <property type="entry name" value="NICKEL/COBALT EFFLUX SYSTEM RCNA"/>
    <property type="match status" value="1"/>
</dbReference>
<keyword evidence="10" id="KW-0921">Nickel transport</keyword>
<protein>
    <recommendedName>
        <fullName evidence="13">Nickel/cobalt efflux system</fullName>
    </recommendedName>
</protein>
<evidence type="ECO:0000256" key="10">
    <source>
        <dbReference type="ARBA" id="ARBA00023112"/>
    </source>
</evidence>
<keyword evidence="9" id="KW-0406">Ion transport</keyword>
<dbReference type="InterPro" id="IPR011541">
    <property type="entry name" value="Ni/Co_transpt_high_affinity"/>
</dbReference>
<evidence type="ECO:0000256" key="2">
    <source>
        <dbReference type="ARBA" id="ARBA00004651"/>
    </source>
</evidence>
<comment type="subcellular location">
    <subcellularLocation>
        <location evidence="2 13">Cell membrane</location>
        <topology evidence="2 13">Multi-pass membrane protein</topology>
    </subcellularLocation>
</comment>
<feature type="transmembrane region" description="Helical" evidence="13">
    <location>
        <begin position="118"/>
        <end position="135"/>
    </location>
</feature>
<keyword evidence="4 13" id="KW-0813">Transport</keyword>
<keyword evidence="11 13" id="KW-0472">Membrane</keyword>
<accession>A0ABY5E4E9</accession>
<keyword evidence="6" id="KW-0533">Nickel</keyword>
<dbReference type="InterPro" id="IPR051224">
    <property type="entry name" value="NiCoT_RcnA"/>
</dbReference>
<evidence type="ECO:0000256" key="4">
    <source>
        <dbReference type="ARBA" id="ARBA00022448"/>
    </source>
</evidence>
<evidence type="ECO:0000256" key="6">
    <source>
        <dbReference type="ARBA" id="ARBA00022596"/>
    </source>
</evidence>
<feature type="transmembrane region" description="Helical" evidence="13">
    <location>
        <begin position="77"/>
        <end position="103"/>
    </location>
</feature>
<feature type="transmembrane region" description="Helical" evidence="13">
    <location>
        <begin position="155"/>
        <end position="179"/>
    </location>
</feature>
<sequence length="243" mass="27176">MIEYYGGFLNYIVSKQQELNLLISDYFDRLDSGESMVFFSILFVSFIYGLVHALGPGHGKMVIASYFLAKEAKIKEAFKAGFLTSIIHTISALLITGVLYLFFQRAVTKHFQDINANMYKISAVFIILIALYLLYEVIKDRNEEEKVQRLKSKNLLAVSLSIGIVPCPGVMTIVLFSMILGYINLGILSAITMSIGMGLTISLAAILATQVKNKRFSKYKYFMNILTYGAIVLLISLGVFLLV</sequence>
<evidence type="ECO:0000256" key="1">
    <source>
        <dbReference type="ARBA" id="ARBA00002510"/>
    </source>
</evidence>
<dbReference type="RefSeq" id="WP_254577215.1">
    <property type="nucleotide sequence ID" value="NZ_CP100595.1"/>
</dbReference>